<dbReference type="RefSeq" id="WP_153411036.1">
    <property type="nucleotide sequence ID" value="NZ_WEGK01000006.1"/>
</dbReference>
<evidence type="ECO:0000313" key="1">
    <source>
        <dbReference type="EMBL" id="MQY20294.1"/>
    </source>
</evidence>
<sequence>MADSADVRTIALGLPETTEQPHFDMASFRIRGKIFATLPDPDHLHVMLSEEDIHAAVAEHPDICEEKWWGKRLSATRITLPRITTPLLTELLTDAWRNKAPRTLVRAFDENSGR</sequence>
<dbReference type="SUPFAM" id="SSF142906">
    <property type="entry name" value="YjbR-like"/>
    <property type="match status" value="1"/>
</dbReference>
<dbReference type="InterPro" id="IPR038056">
    <property type="entry name" value="YjbR-like_sf"/>
</dbReference>
<organism evidence="1 2">
    <name type="scientific">Nocardia macrotermitis</name>
    <dbReference type="NCBI Taxonomy" id="2585198"/>
    <lineage>
        <taxon>Bacteria</taxon>
        <taxon>Bacillati</taxon>
        <taxon>Actinomycetota</taxon>
        <taxon>Actinomycetes</taxon>
        <taxon>Mycobacteriales</taxon>
        <taxon>Nocardiaceae</taxon>
        <taxon>Nocardia</taxon>
    </lineage>
</organism>
<comment type="caution">
    <text evidence="1">The sequence shown here is derived from an EMBL/GenBank/DDBJ whole genome shotgun (WGS) entry which is preliminary data.</text>
</comment>
<reference evidence="1 2" key="1">
    <citation type="submission" date="2019-10" db="EMBL/GenBank/DDBJ databases">
        <title>Nocardia macrotermitis sp. nov. and Nocardia aurantia sp. nov., isolated from the gut of fungus growing-termite Macrotermes natalensis.</title>
        <authorList>
            <person name="Benndorf R."/>
            <person name="Schwitalla J."/>
            <person name="Martin K."/>
            <person name="De Beer W."/>
            <person name="Kaster A.-K."/>
            <person name="Vollmers J."/>
            <person name="Poulsen M."/>
            <person name="Beemelmanns C."/>
        </authorList>
    </citation>
    <scope>NUCLEOTIDE SEQUENCE [LARGE SCALE GENOMIC DNA]</scope>
    <source>
        <strain evidence="1 2">RB20</strain>
    </source>
</reference>
<keyword evidence="2" id="KW-1185">Reference proteome</keyword>
<dbReference type="OrthoDB" id="6167040at2"/>
<evidence type="ECO:0000313" key="2">
    <source>
        <dbReference type="Proteomes" id="UP000438448"/>
    </source>
</evidence>
<dbReference type="Pfam" id="PF04237">
    <property type="entry name" value="YjbR"/>
    <property type="match status" value="1"/>
</dbReference>
<dbReference type="Gene3D" id="3.90.1150.30">
    <property type="match status" value="1"/>
</dbReference>
<accession>A0A7K0D633</accession>
<dbReference type="AlphaFoldDB" id="A0A7K0D633"/>
<dbReference type="InterPro" id="IPR058532">
    <property type="entry name" value="YjbR/MT2646/Rv2570-like"/>
</dbReference>
<dbReference type="Proteomes" id="UP000438448">
    <property type="component" value="Unassembled WGS sequence"/>
</dbReference>
<protein>
    <recommendedName>
        <fullName evidence="3">MmcQ/YjbR family DNA-binding protein</fullName>
    </recommendedName>
</protein>
<dbReference type="EMBL" id="WEGK01000006">
    <property type="protein sequence ID" value="MQY20294.1"/>
    <property type="molecule type" value="Genomic_DNA"/>
</dbReference>
<proteinExistence type="predicted"/>
<evidence type="ECO:0008006" key="3">
    <source>
        <dbReference type="Google" id="ProtNLM"/>
    </source>
</evidence>
<name>A0A7K0D633_9NOCA</name>
<gene>
    <name evidence="1" type="ORF">NRB20_33960</name>
</gene>